<dbReference type="CDD" id="cd09992">
    <property type="entry name" value="HDAC_classII"/>
    <property type="match status" value="1"/>
</dbReference>
<dbReference type="RefSeq" id="WP_023065068.1">
    <property type="nucleotide sequence ID" value="NZ_AUZM01000008.1"/>
</dbReference>
<keyword evidence="4" id="KW-1185">Reference proteome</keyword>
<dbReference type="PATRIC" id="fig|1348334.3.peg.1246"/>
<dbReference type="AlphaFoldDB" id="U7QN58"/>
<comment type="similarity">
    <text evidence="1">Belongs to the histone deacetylase family.</text>
</comment>
<evidence type="ECO:0000259" key="2">
    <source>
        <dbReference type="Pfam" id="PF00850"/>
    </source>
</evidence>
<comment type="caution">
    <text evidence="3">The sequence shown here is derived from an EMBL/GenBank/DDBJ whole genome shotgun (WGS) entry which is preliminary data.</text>
</comment>
<dbReference type="InterPro" id="IPR023801">
    <property type="entry name" value="His_deacetylse_dom"/>
</dbReference>
<reference evidence="3 4" key="1">
    <citation type="journal article" date="2013" name="Front. Microbiol.">
        <title>Comparative genomic analyses of the cyanobacterium, Lyngbya aestuarii BL J, a powerful hydrogen producer.</title>
        <authorList>
            <person name="Kothari A."/>
            <person name="Vaughn M."/>
            <person name="Garcia-Pichel F."/>
        </authorList>
    </citation>
    <scope>NUCLEOTIDE SEQUENCE [LARGE SCALE GENOMIC DNA]</scope>
    <source>
        <strain evidence="3 4">BL J</strain>
    </source>
</reference>
<dbReference type="GO" id="GO:0004407">
    <property type="term" value="F:histone deacetylase activity"/>
    <property type="evidence" value="ECO:0007669"/>
    <property type="project" value="TreeGrafter"/>
</dbReference>
<name>U7QN58_9CYAN</name>
<dbReference type="Pfam" id="PF00850">
    <property type="entry name" value="Hist_deacetyl"/>
    <property type="match status" value="1"/>
</dbReference>
<sequence length="308" mass="33609">MITVIYCDQFLEHKTGLLHPERPERLSAIVKALKATPWAAQIDWQFPTAVTSDSKTKLKPLLEEVHSVDHIRLVKAISVNGGGYLDGDTPLSTESYEVALLAVNAWLDGINSVLEKNQPAFVLARPPGHHAEADRGMGFCLFSNAAIAAHYALQQPNINKVAILDWDVHHGNGTQAIIENHPNLAYCSLHQSPCYPGTGFEGEQGAYNNVLNIPMSPGSTVELYKGAFESKVMPFLQNFQPDLLIVSAGYDANHDDPLANISLYPQDYGLFTEYCLQLTSKILFGLEGGYDLASLAQSVVATIESCLA</sequence>
<dbReference type="InterPro" id="IPR023696">
    <property type="entry name" value="Ureohydrolase_dom_sf"/>
</dbReference>
<organism evidence="3 4">
    <name type="scientific">Lyngbya aestuarii BL J</name>
    <dbReference type="NCBI Taxonomy" id="1348334"/>
    <lineage>
        <taxon>Bacteria</taxon>
        <taxon>Bacillati</taxon>
        <taxon>Cyanobacteriota</taxon>
        <taxon>Cyanophyceae</taxon>
        <taxon>Oscillatoriophycideae</taxon>
        <taxon>Oscillatoriales</taxon>
        <taxon>Microcoleaceae</taxon>
        <taxon>Lyngbya</taxon>
    </lineage>
</organism>
<feature type="domain" description="Histone deacetylase" evidence="2">
    <location>
        <begin position="19"/>
        <end position="304"/>
    </location>
</feature>
<protein>
    <submittedName>
        <fullName evidence="3">Histone deacetylase domain protein</fullName>
    </submittedName>
</protein>
<dbReference type="PANTHER" id="PTHR10625">
    <property type="entry name" value="HISTONE DEACETYLASE HDAC1-RELATED"/>
    <property type="match status" value="1"/>
</dbReference>
<dbReference type="OrthoDB" id="9808367at2"/>
<accession>U7QN58</accession>
<proteinExistence type="inferred from homology"/>
<dbReference type="EMBL" id="AUZM01000008">
    <property type="protein sequence ID" value="ERT08722.1"/>
    <property type="molecule type" value="Genomic_DNA"/>
</dbReference>
<dbReference type="PANTHER" id="PTHR10625:SF10">
    <property type="entry name" value="HISTONE DEACETYLASE HDAC1"/>
    <property type="match status" value="1"/>
</dbReference>
<evidence type="ECO:0000313" key="3">
    <source>
        <dbReference type="EMBL" id="ERT08722.1"/>
    </source>
</evidence>
<dbReference type="InterPro" id="IPR000286">
    <property type="entry name" value="HDACs"/>
</dbReference>
<dbReference type="SUPFAM" id="SSF52768">
    <property type="entry name" value="Arginase/deacetylase"/>
    <property type="match status" value="1"/>
</dbReference>
<evidence type="ECO:0000256" key="1">
    <source>
        <dbReference type="ARBA" id="ARBA00005947"/>
    </source>
</evidence>
<dbReference type="GO" id="GO:0040029">
    <property type="term" value="P:epigenetic regulation of gene expression"/>
    <property type="evidence" value="ECO:0007669"/>
    <property type="project" value="TreeGrafter"/>
</dbReference>
<evidence type="ECO:0000313" key="4">
    <source>
        <dbReference type="Proteomes" id="UP000017127"/>
    </source>
</evidence>
<gene>
    <name evidence="3" type="ORF">M595_1276</name>
</gene>
<dbReference type="InterPro" id="IPR037138">
    <property type="entry name" value="His_deacetylse_dom_sf"/>
</dbReference>
<dbReference type="PRINTS" id="PR01270">
    <property type="entry name" value="HDASUPER"/>
</dbReference>
<dbReference type="Gene3D" id="3.40.800.20">
    <property type="entry name" value="Histone deacetylase domain"/>
    <property type="match status" value="1"/>
</dbReference>
<dbReference type="Proteomes" id="UP000017127">
    <property type="component" value="Unassembled WGS sequence"/>
</dbReference>